<accession>A0A8J3E9X3</accession>
<dbReference type="Proteomes" id="UP000636949">
    <property type="component" value="Unassembled WGS sequence"/>
</dbReference>
<dbReference type="NCBIfam" id="TIGR00813">
    <property type="entry name" value="sss"/>
    <property type="match status" value="1"/>
</dbReference>
<keyword evidence="7 14" id="KW-1133">Transmembrane helix</keyword>
<protein>
    <recommendedName>
        <fullName evidence="14">Sodium/proline symporter</fullName>
    </recommendedName>
    <alternativeName>
        <fullName evidence="14">Proline permease</fullName>
    </alternativeName>
</protein>
<proteinExistence type="inferred from homology"/>
<reference evidence="15" key="1">
    <citation type="journal article" date="2014" name="Int. J. Syst. Evol. Microbiol.">
        <title>Complete genome sequence of Corynebacterium casei LMG S-19264T (=DSM 44701T), isolated from a smear-ripened cheese.</title>
        <authorList>
            <consortium name="US DOE Joint Genome Institute (JGI-PGF)"/>
            <person name="Walter F."/>
            <person name="Albersmeier A."/>
            <person name="Kalinowski J."/>
            <person name="Ruckert C."/>
        </authorList>
    </citation>
    <scope>NUCLEOTIDE SEQUENCE</scope>
    <source>
        <strain evidence="15">CGMCC 1.15758</strain>
    </source>
</reference>
<keyword evidence="14" id="KW-0029">Amino-acid transport</keyword>
<feature type="transmembrane region" description="Helical" evidence="14">
    <location>
        <begin position="267"/>
        <end position="293"/>
    </location>
</feature>
<evidence type="ECO:0000256" key="12">
    <source>
        <dbReference type="ARBA" id="ARBA00033708"/>
    </source>
</evidence>
<dbReference type="PANTHER" id="PTHR48086">
    <property type="entry name" value="SODIUM/PROLINE SYMPORTER-RELATED"/>
    <property type="match status" value="1"/>
</dbReference>
<dbReference type="AlphaFoldDB" id="A0A8J3E9X3"/>
<evidence type="ECO:0000256" key="5">
    <source>
        <dbReference type="ARBA" id="ARBA00022692"/>
    </source>
</evidence>
<evidence type="ECO:0000256" key="10">
    <source>
        <dbReference type="ARBA" id="ARBA00023136"/>
    </source>
</evidence>
<keyword evidence="3 14" id="KW-0813">Transport</keyword>
<evidence type="ECO:0000256" key="9">
    <source>
        <dbReference type="ARBA" id="ARBA00023065"/>
    </source>
</evidence>
<dbReference type="InterPro" id="IPR038377">
    <property type="entry name" value="Na/Glc_symporter_sf"/>
</dbReference>
<feature type="transmembrane region" description="Helical" evidence="14">
    <location>
        <begin position="226"/>
        <end position="246"/>
    </location>
</feature>
<evidence type="ECO:0000313" key="16">
    <source>
        <dbReference type="Proteomes" id="UP000636949"/>
    </source>
</evidence>
<evidence type="ECO:0000256" key="4">
    <source>
        <dbReference type="ARBA" id="ARBA00022475"/>
    </source>
</evidence>
<comment type="subcellular location">
    <subcellularLocation>
        <location evidence="14">Cell inner membrane</location>
        <topology evidence="14">Multi-pass membrane protein</topology>
    </subcellularLocation>
    <subcellularLocation>
        <location evidence="1">Cell membrane</location>
        <topology evidence="1">Multi-pass membrane protein</topology>
    </subcellularLocation>
</comment>
<evidence type="ECO:0000256" key="14">
    <source>
        <dbReference type="RuleBase" id="RU366012"/>
    </source>
</evidence>
<sequence>MTVLVIVFVLYIGIILGLGICSYFYTKNLHDYMLGGRSLSGPIAALGAGASDMSSWLLLALPGAVMLNGLNQIWLPLGLSLGAYLNWQFVAKRLRVYTEVANDSITIPSYFENRFMEKSGMLRLLSALVILIFFTFYTASAFVAGGLLFGSTFKIDYTTGLYITALIILVYTCVGGFLAISWIDFFQGALMFIALIIVPVTVWVHIGSLSEALHTVSQQSPVYLNAFKGTSIIGVLSLFAWGLGYFGQPHILVRFMATKSAKTIPQAQFICMTWMCVALIGAVFTGLFGIAYYAPHTLKNPETVFIVLAETLFNPWVAGVLLAAVLSATMSTASAQLLASSSAVVEDFYHKFIRPNAKANEMLIISRIIVTVIAIIAVLLALDPKSSILNLVGYAWAGLGASFGPIIVLSLFWRRMNLTGAFCGIVVGALTVIIWPYLKSLGGIFELYELLPGFIFACIAIYVGSVLSKAPSDAIYQRHQQMLDHL</sequence>
<evidence type="ECO:0000256" key="1">
    <source>
        <dbReference type="ARBA" id="ARBA00004651"/>
    </source>
</evidence>
<comment type="function">
    <text evidence="14">Catalyzes the sodium-dependent uptake of extracellular L-proline.</text>
</comment>
<dbReference type="InterPro" id="IPR011851">
    <property type="entry name" value="Na/Pro_symporter"/>
</dbReference>
<dbReference type="NCBIfam" id="TIGR02121">
    <property type="entry name" value="Na_Pro_sym"/>
    <property type="match status" value="1"/>
</dbReference>
<feature type="transmembrane region" description="Helical" evidence="14">
    <location>
        <begin position="6"/>
        <end position="26"/>
    </location>
</feature>
<evidence type="ECO:0000256" key="13">
    <source>
        <dbReference type="RuleBase" id="RU362091"/>
    </source>
</evidence>
<dbReference type="RefSeq" id="WP_117003565.1">
    <property type="nucleotide sequence ID" value="NZ_BMJS01000031.1"/>
</dbReference>
<evidence type="ECO:0000313" key="15">
    <source>
        <dbReference type="EMBL" id="GGG04446.1"/>
    </source>
</evidence>
<evidence type="ECO:0000256" key="8">
    <source>
        <dbReference type="ARBA" id="ARBA00023053"/>
    </source>
</evidence>
<feature type="transmembrane region" description="Helical" evidence="14">
    <location>
        <begin position="360"/>
        <end position="382"/>
    </location>
</feature>
<name>A0A8J3E9X3_9GAMM</name>
<dbReference type="GO" id="GO:0015824">
    <property type="term" value="P:proline transport"/>
    <property type="evidence" value="ECO:0007669"/>
    <property type="project" value="UniProtKB-UniRule"/>
</dbReference>
<keyword evidence="5 14" id="KW-0812">Transmembrane</keyword>
<dbReference type="GO" id="GO:0015193">
    <property type="term" value="F:L-proline transmembrane transporter activity"/>
    <property type="evidence" value="ECO:0007669"/>
    <property type="project" value="TreeGrafter"/>
</dbReference>
<gene>
    <name evidence="15" type="primary">putP</name>
    <name evidence="15" type="ORF">GCM10010995_22440</name>
</gene>
<comment type="similarity">
    <text evidence="2 13">Belongs to the sodium:solute symporter (SSF) (TC 2.A.21) family.</text>
</comment>
<dbReference type="InterPro" id="IPR001734">
    <property type="entry name" value="Na/solute_symporter"/>
</dbReference>
<dbReference type="EMBL" id="BMJS01000031">
    <property type="protein sequence ID" value="GGG04446.1"/>
    <property type="molecule type" value="Genomic_DNA"/>
</dbReference>
<feature type="transmembrane region" description="Helical" evidence="14">
    <location>
        <begin position="161"/>
        <end position="182"/>
    </location>
</feature>
<feature type="transmembrane region" description="Helical" evidence="14">
    <location>
        <begin position="420"/>
        <end position="438"/>
    </location>
</feature>
<dbReference type="GO" id="GO:0005886">
    <property type="term" value="C:plasma membrane"/>
    <property type="evidence" value="ECO:0007669"/>
    <property type="project" value="UniProtKB-SubCell"/>
</dbReference>
<keyword evidence="14" id="KW-0997">Cell inner membrane</keyword>
<evidence type="ECO:0000256" key="7">
    <source>
        <dbReference type="ARBA" id="ARBA00022989"/>
    </source>
</evidence>
<dbReference type="InterPro" id="IPR018212">
    <property type="entry name" value="Na/solute_symporter_CS"/>
</dbReference>
<feature type="transmembrane region" description="Helical" evidence="14">
    <location>
        <begin position="189"/>
        <end position="206"/>
    </location>
</feature>
<evidence type="ECO:0000256" key="6">
    <source>
        <dbReference type="ARBA" id="ARBA00022847"/>
    </source>
</evidence>
<evidence type="ECO:0000256" key="3">
    <source>
        <dbReference type="ARBA" id="ARBA00022448"/>
    </source>
</evidence>
<dbReference type="Pfam" id="PF00474">
    <property type="entry name" value="SSF"/>
    <property type="match status" value="1"/>
</dbReference>
<keyword evidence="16" id="KW-1185">Reference proteome</keyword>
<dbReference type="InterPro" id="IPR050277">
    <property type="entry name" value="Sodium:Solute_Symporter"/>
</dbReference>
<feature type="transmembrane region" description="Helical" evidence="14">
    <location>
        <begin position="38"/>
        <end position="61"/>
    </location>
</feature>
<keyword evidence="8 14" id="KW-0915">Sodium</keyword>
<keyword evidence="6 14" id="KW-0769">Symport</keyword>
<organism evidence="15 16">
    <name type="scientific">Cysteiniphilum litorale</name>
    <dbReference type="NCBI Taxonomy" id="2056700"/>
    <lineage>
        <taxon>Bacteria</taxon>
        <taxon>Pseudomonadati</taxon>
        <taxon>Pseudomonadota</taxon>
        <taxon>Gammaproteobacteria</taxon>
        <taxon>Thiotrichales</taxon>
        <taxon>Fastidiosibacteraceae</taxon>
        <taxon>Cysteiniphilum</taxon>
    </lineage>
</organism>
<dbReference type="PROSITE" id="PS00457">
    <property type="entry name" value="NA_SOLUT_SYMP_2"/>
    <property type="match status" value="1"/>
</dbReference>
<keyword evidence="9 14" id="KW-0406">Ion transport</keyword>
<dbReference type="GO" id="GO:0005298">
    <property type="term" value="F:proline:sodium symporter activity"/>
    <property type="evidence" value="ECO:0007669"/>
    <property type="project" value="UniProtKB-UniRule"/>
</dbReference>
<feature type="transmembrane region" description="Helical" evidence="14">
    <location>
        <begin position="313"/>
        <end position="339"/>
    </location>
</feature>
<feature type="transmembrane region" description="Helical" evidence="14">
    <location>
        <begin position="394"/>
        <end position="413"/>
    </location>
</feature>
<keyword evidence="11 14" id="KW-0739">Sodium transport</keyword>
<dbReference type="Gene3D" id="1.20.1730.10">
    <property type="entry name" value="Sodium/glucose cotransporter"/>
    <property type="match status" value="1"/>
</dbReference>
<dbReference type="GO" id="GO:0031402">
    <property type="term" value="F:sodium ion binding"/>
    <property type="evidence" value="ECO:0007669"/>
    <property type="project" value="UniProtKB-UniRule"/>
</dbReference>
<feature type="transmembrane region" description="Helical" evidence="14">
    <location>
        <begin position="73"/>
        <end position="90"/>
    </location>
</feature>
<dbReference type="PROSITE" id="PS50283">
    <property type="entry name" value="NA_SOLUT_SYMP_3"/>
    <property type="match status" value="1"/>
</dbReference>
<comment type="caution">
    <text evidence="15">The sequence shown here is derived from an EMBL/GenBank/DDBJ whole genome shotgun (WGS) entry which is preliminary data.</text>
</comment>
<comment type="catalytic activity">
    <reaction evidence="12">
        <text>L-proline(in) + Na(+)(in) = L-proline(out) + Na(+)(out)</text>
        <dbReference type="Rhea" id="RHEA:28967"/>
        <dbReference type="ChEBI" id="CHEBI:29101"/>
        <dbReference type="ChEBI" id="CHEBI:60039"/>
    </reaction>
</comment>
<feature type="transmembrane region" description="Helical" evidence="14">
    <location>
        <begin position="124"/>
        <end position="149"/>
    </location>
</feature>
<evidence type="ECO:0000256" key="2">
    <source>
        <dbReference type="ARBA" id="ARBA00006434"/>
    </source>
</evidence>
<dbReference type="OrthoDB" id="9789704at2"/>
<dbReference type="PANTHER" id="PTHR48086:SF3">
    <property type="entry name" value="SODIUM_PROLINE SYMPORTER"/>
    <property type="match status" value="1"/>
</dbReference>
<keyword evidence="4" id="KW-1003">Cell membrane</keyword>
<feature type="transmembrane region" description="Helical" evidence="14">
    <location>
        <begin position="450"/>
        <end position="468"/>
    </location>
</feature>
<dbReference type="CDD" id="cd11475">
    <property type="entry name" value="SLC5sbd_PutP"/>
    <property type="match status" value="1"/>
</dbReference>
<evidence type="ECO:0000256" key="11">
    <source>
        <dbReference type="ARBA" id="ARBA00023201"/>
    </source>
</evidence>
<reference evidence="15" key="2">
    <citation type="submission" date="2020-09" db="EMBL/GenBank/DDBJ databases">
        <authorList>
            <person name="Sun Q."/>
            <person name="Zhou Y."/>
        </authorList>
    </citation>
    <scope>NUCLEOTIDE SEQUENCE</scope>
    <source>
        <strain evidence="15">CGMCC 1.15758</strain>
    </source>
</reference>
<keyword evidence="10 14" id="KW-0472">Membrane</keyword>